<evidence type="ECO:0000259" key="3">
    <source>
        <dbReference type="Pfam" id="PF01464"/>
    </source>
</evidence>
<evidence type="ECO:0000313" key="4">
    <source>
        <dbReference type="EMBL" id="RRN44480.1"/>
    </source>
</evidence>
<dbReference type="AlphaFoldDB" id="A0A426FP75"/>
<feature type="region of interest" description="Disordered" evidence="2">
    <location>
        <begin position="347"/>
        <end position="366"/>
    </location>
</feature>
<keyword evidence="5" id="KW-1185">Reference proteome</keyword>
<accession>A0A426FP75</accession>
<dbReference type="Proteomes" id="UP000270261">
    <property type="component" value="Unassembled WGS sequence"/>
</dbReference>
<dbReference type="PANTHER" id="PTHR37423:SF2">
    <property type="entry name" value="MEMBRANE-BOUND LYTIC MUREIN TRANSGLYCOSYLASE C"/>
    <property type="match status" value="1"/>
</dbReference>
<dbReference type="PANTHER" id="PTHR37423">
    <property type="entry name" value="SOLUBLE LYTIC MUREIN TRANSGLYCOSYLASE-RELATED"/>
    <property type="match status" value="1"/>
</dbReference>
<evidence type="ECO:0000256" key="1">
    <source>
        <dbReference type="ARBA" id="ARBA00007734"/>
    </source>
</evidence>
<dbReference type="RefSeq" id="WP_125096672.1">
    <property type="nucleotide sequence ID" value="NZ_RRUE01000002.1"/>
</dbReference>
<protein>
    <submittedName>
        <fullName evidence="4">Lytic transglycosylase domain-containing protein</fullName>
    </submittedName>
</protein>
<feature type="compositionally biased region" description="Low complexity" evidence="2">
    <location>
        <begin position="128"/>
        <end position="149"/>
    </location>
</feature>
<dbReference type="Pfam" id="PF01464">
    <property type="entry name" value="SLT"/>
    <property type="match status" value="1"/>
</dbReference>
<organism evidence="4 5">
    <name type="scientific">Lautropia dentalis</name>
    <dbReference type="NCBI Taxonomy" id="2490857"/>
    <lineage>
        <taxon>Bacteria</taxon>
        <taxon>Pseudomonadati</taxon>
        <taxon>Pseudomonadota</taxon>
        <taxon>Betaproteobacteria</taxon>
        <taxon>Burkholderiales</taxon>
        <taxon>Burkholderiaceae</taxon>
        <taxon>Lautropia</taxon>
    </lineage>
</organism>
<feature type="region of interest" description="Disordered" evidence="2">
    <location>
        <begin position="1"/>
        <end position="23"/>
    </location>
</feature>
<reference evidence="4 5" key="1">
    <citation type="submission" date="2018-11" db="EMBL/GenBank/DDBJ databases">
        <title>Genome sequencing of Lautropia sp. KCOM 2505 (= ChDC F240).</title>
        <authorList>
            <person name="Kook J.-K."/>
            <person name="Park S.-N."/>
            <person name="Lim Y.K."/>
        </authorList>
    </citation>
    <scope>NUCLEOTIDE SEQUENCE [LARGE SCALE GENOMIC DNA]</scope>
    <source>
        <strain evidence="4 5">KCOM 2505</strain>
    </source>
</reference>
<comment type="similarity">
    <text evidence="1">Belongs to the transglycosylase Slt family.</text>
</comment>
<proteinExistence type="inferred from homology"/>
<evidence type="ECO:0000313" key="5">
    <source>
        <dbReference type="Proteomes" id="UP000270261"/>
    </source>
</evidence>
<name>A0A426FP75_9BURK</name>
<dbReference type="Gene3D" id="1.10.530.10">
    <property type="match status" value="1"/>
</dbReference>
<dbReference type="OrthoDB" id="9815002at2"/>
<feature type="compositionally biased region" description="Low complexity" evidence="2">
    <location>
        <begin position="101"/>
        <end position="113"/>
    </location>
</feature>
<gene>
    <name evidence="4" type="ORF">EHV23_14400</name>
</gene>
<evidence type="ECO:0000256" key="2">
    <source>
        <dbReference type="SAM" id="MobiDB-lite"/>
    </source>
</evidence>
<dbReference type="InterPro" id="IPR008258">
    <property type="entry name" value="Transglycosylase_SLT_dom_1"/>
</dbReference>
<feature type="region of interest" description="Disordered" evidence="2">
    <location>
        <begin position="81"/>
        <end position="174"/>
    </location>
</feature>
<dbReference type="EMBL" id="RRUE01000002">
    <property type="protein sequence ID" value="RRN44480.1"/>
    <property type="molecule type" value="Genomic_DNA"/>
</dbReference>
<comment type="caution">
    <text evidence="4">The sequence shown here is derived from an EMBL/GenBank/DDBJ whole genome shotgun (WGS) entry which is preliminary data.</text>
</comment>
<sequence>MPALPSAPVAHTARAGHCPSASRVSGRSLAGRLWLAMVAGTALVFGGMPAWADAAGAAPVVERTQPLSRADEGTVLPAAVRSQAPVQQARPGRSADRVVDGTAARAGSRAGATLMAAAGQTRRTVAPRTANRASAGAGAREAAAPSARASRTDRAVRAQRSRRPASIGTGSRGGIRKITATDRATTRGAGAIRLTRAERGVVQHISRKFRVQESSIEQYASYARQAGRVYNIDPYLILAIMATESSFNPRAESRVGAQGLMQVHTRVHRKRFKPYGSTKTVWEPKVNILVGSSILSDYLKRYGGSERRALKAYVGAARLSHDGGYGNKVLSRRDEFVSVSVAARNGATSQATASQADRGGREPVDL</sequence>
<dbReference type="InterPro" id="IPR023346">
    <property type="entry name" value="Lysozyme-like_dom_sf"/>
</dbReference>
<dbReference type="SUPFAM" id="SSF53955">
    <property type="entry name" value="Lysozyme-like"/>
    <property type="match status" value="1"/>
</dbReference>
<feature type="domain" description="Transglycosylase SLT" evidence="3">
    <location>
        <begin position="222"/>
        <end position="314"/>
    </location>
</feature>